<keyword evidence="8" id="KW-1185">Reference proteome</keyword>
<gene>
    <name evidence="7" type="ORF">SAMN05660236_0239</name>
</gene>
<dbReference type="Gene3D" id="1.10.10.10">
    <property type="entry name" value="Winged helix-like DNA-binding domain superfamily/Winged helix DNA-binding domain"/>
    <property type="match status" value="1"/>
</dbReference>
<dbReference type="SUPFAM" id="SSF88946">
    <property type="entry name" value="Sigma2 domain of RNA polymerase sigma factors"/>
    <property type="match status" value="1"/>
</dbReference>
<dbReference type="GO" id="GO:0016987">
    <property type="term" value="F:sigma factor activity"/>
    <property type="evidence" value="ECO:0007669"/>
    <property type="project" value="UniProtKB-KW"/>
</dbReference>
<accession>A0A1T5IP62</accession>
<keyword evidence="3" id="KW-0731">Sigma factor</keyword>
<evidence type="ECO:0000256" key="2">
    <source>
        <dbReference type="ARBA" id="ARBA00023015"/>
    </source>
</evidence>
<dbReference type="PANTHER" id="PTHR43133">
    <property type="entry name" value="RNA POLYMERASE ECF-TYPE SIGMA FACTO"/>
    <property type="match status" value="1"/>
</dbReference>
<dbReference type="STRING" id="688867.SAMN05660236_0239"/>
<keyword evidence="4" id="KW-0804">Transcription</keyword>
<evidence type="ECO:0000313" key="8">
    <source>
        <dbReference type="Proteomes" id="UP000190961"/>
    </source>
</evidence>
<evidence type="ECO:0000313" key="7">
    <source>
        <dbReference type="EMBL" id="SKC40935.1"/>
    </source>
</evidence>
<dbReference type="InterPro" id="IPR013324">
    <property type="entry name" value="RNA_pol_sigma_r3/r4-like"/>
</dbReference>
<dbReference type="InterPro" id="IPR007627">
    <property type="entry name" value="RNA_pol_sigma70_r2"/>
</dbReference>
<evidence type="ECO:0000256" key="1">
    <source>
        <dbReference type="ARBA" id="ARBA00010641"/>
    </source>
</evidence>
<dbReference type="GO" id="GO:0003677">
    <property type="term" value="F:DNA binding"/>
    <property type="evidence" value="ECO:0007669"/>
    <property type="project" value="InterPro"/>
</dbReference>
<evidence type="ECO:0000259" key="5">
    <source>
        <dbReference type="Pfam" id="PF04542"/>
    </source>
</evidence>
<dbReference type="InterPro" id="IPR014284">
    <property type="entry name" value="RNA_pol_sigma-70_dom"/>
</dbReference>
<dbReference type="SUPFAM" id="SSF88659">
    <property type="entry name" value="Sigma3 and sigma4 domains of RNA polymerase sigma factors"/>
    <property type="match status" value="1"/>
</dbReference>
<dbReference type="Gene3D" id="1.10.1740.10">
    <property type="match status" value="1"/>
</dbReference>
<evidence type="ECO:0000256" key="4">
    <source>
        <dbReference type="ARBA" id="ARBA00023163"/>
    </source>
</evidence>
<feature type="domain" description="RNA polymerase sigma factor 70 region 4 type 2" evidence="6">
    <location>
        <begin position="119"/>
        <end position="166"/>
    </location>
</feature>
<evidence type="ECO:0000259" key="6">
    <source>
        <dbReference type="Pfam" id="PF08281"/>
    </source>
</evidence>
<dbReference type="PANTHER" id="PTHR43133:SF46">
    <property type="entry name" value="RNA POLYMERASE SIGMA-70 FACTOR ECF SUBFAMILY"/>
    <property type="match status" value="1"/>
</dbReference>
<dbReference type="InterPro" id="IPR013249">
    <property type="entry name" value="RNA_pol_sigma70_r4_t2"/>
</dbReference>
<feature type="domain" description="RNA polymerase sigma-70 region 2" evidence="5">
    <location>
        <begin position="21"/>
        <end position="87"/>
    </location>
</feature>
<dbReference type="NCBIfam" id="TIGR02937">
    <property type="entry name" value="sigma70-ECF"/>
    <property type="match status" value="1"/>
</dbReference>
<dbReference type="Proteomes" id="UP000190961">
    <property type="component" value="Unassembled WGS sequence"/>
</dbReference>
<reference evidence="7 8" key="1">
    <citation type="submission" date="2017-02" db="EMBL/GenBank/DDBJ databases">
        <authorList>
            <person name="Peterson S.W."/>
        </authorList>
    </citation>
    <scope>NUCLEOTIDE SEQUENCE [LARGE SCALE GENOMIC DNA]</scope>
    <source>
        <strain evidence="7 8">DSM 25262</strain>
    </source>
</reference>
<dbReference type="Pfam" id="PF08281">
    <property type="entry name" value="Sigma70_r4_2"/>
    <property type="match status" value="1"/>
</dbReference>
<protein>
    <submittedName>
        <fullName evidence="7">RNA polymerase sigma-70 factor, ECF subfamily</fullName>
    </submittedName>
</protein>
<dbReference type="OrthoDB" id="941544at2"/>
<dbReference type="InterPro" id="IPR013325">
    <property type="entry name" value="RNA_pol_sigma_r2"/>
</dbReference>
<evidence type="ECO:0000256" key="3">
    <source>
        <dbReference type="ARBA" id="ARBA00023082"/>
    </source>
</evidence>
<dbReference type="GO" id="GO:0006352">
    <property type="term" value="P:DNA-templated transcription initiation"/>
    <property type="evidence" value="ECO:0007669"/>
    <property type="project" value="InterPro"/>
</dbReference>
<dbReference type="EMBL" id="FUZU01000001">
    <property type="protein sequence ID" value="SKC40935.1"/>
    <property type="molecule type" value="Genomic_DNA"/>
</dbReference>
<name>A0A1T5IP62_9BACT</name>
<dbReference type="Pfam" id="PF04542">
    <property type="entry name" value="Sigma70_r2"/>
    <property type="match status" value="1"/>
</dbReference>
<dbReference type="InterPro" id="IPR039425">
    <property type="entry name" value="RNA_pol_sigma-70-like"/>
</dbReference>
<comment type="similarity">
    <text evidence="1">Belongs to the sigma-70 factor family. ECF subfamily.</text>
</comment>
<dbReference type="RefSeq" id="WP_079684882.1">
    <property type="nucleotide sequence ID" value="NZ_FUZU01000001.1"/>
</dbReference>
<sequence length="184" mass="21114">MQYQHLLERCKQKDASAQRILYDLFKARLMGLCRRYSKSREDAQDMLQETFIKIFLKIQQVATADKLESWMKSIAVHTAIDHYHKSKKSDQQLYSSADYDIAGIDTEGVLGNLSDEFLISVINELPEGCRIIFNLFEVEGYSHAEIAALLGVTEGTSRSQLHHAKYLLKGKLNRIGIKRYEKLA</sequence>
<dbReference type="AlphaFoldDB" id="A0A1T5IP62"/>
<dbReference type="InterPro" id="IPR036388">
    <property type="entry name" value="WH-like_DNA-bd_sf"/>
</dbReference>
<keyword evidence="2" id="KW-0805">Transcription regulation</keyword>
<proteinExistence type="inferred from homology"/>
<organism evidence="7 8">
    <name type="scientific">Ohtaekwangia koreensis</name>
    <dbReference type="NCBI Taxonomy" id="688867"/>
    <lineage>
        <taxon>Bacteria</taxon>
        <taxon>Pseudomonadati</taxon>
        <taxon>Bacteroidota</taxon>
        <taxon>Cytophagia</taxon>
        <taxon>Cytophagales</taxon>
        <taxon>Fulvivirgaceae</taxon>
        <taxon>Ohtaekwangia</taxon>
    </lineage>
</organism>